<reference evidence="2 3" key="1">
    <citation type="submission" date="2019-11" db="EMBL/GenBank/DDBJ databases">
        <title>Whole genome sequence of Haloferax sp. MBLA0078.</title>
        <authorList>
            <person name="Seo M.-J."/>
            <person name="Cho E.-S."/>
        </authorList>
    </citation>
    <scope>NUCLEOTIDE SEQUENCE [LARGE SCALE GENOMIC DNA]</scope>
    <source>
        <strain evidence="2 3">MBLA0078</strain>
    </source>
</reference>
<dbReference type="AlphaFoldDB" id="A0A6A8G6S7"/>
<proteinExistence type="predicted"/>
<keyword evidence="1" id="KW-1133">Transmembrane helix</keyword>
<evidence type="ECO:0000313" key="3">
    <source>
        <dbReference type="Proteomes" id="UP000443423"/>
    </source>
</evidence>
<keyword evidence="1" id="KW-0472">Membrane</keyword>
<organism evidence="2 3">
    <name type="scientific">Haloferax marinum</name>
    <dbReference type="NCBI Taxonomy" id="2666143"/>
    <lineage>
        <taxon>Archaea</taxon>
        <taxon>Methanobacteriati</taxon>
        <taxon>Methanobacteriota</taxon>
        <taxon>Stenosarchaea group</taxon>
        <taxon>Halobacteria</taxon>
        <taxon>Halobacteriales</taxon>
        <taxon>Haloferacaceae</taxon>
        <taxon>Haloferax</taxon>
    </lineage>
</organism>
<evidence type="ECO:0000313" key="2">
    <source>
        <dbReference type="EMBL" id="MRW96455.1"/>
    </source>
</evidence>
<comment type="caution">
    <text evidence="2">The sequence shown here is derived from an EMBL/GenBank/DDBJ whole genome shotgun (WGS) entry which is preliminary data.</text>
</comment>
<evidence type="ECO:0000256" key="1">
    <source>
        <dbReference type="SAM" id="Phobius"/>
    </source>
</evidence>
<sequence length="82" mass="9137">MSILLDLLKHIFTGAIELFVLDTAADREQASRQLWVRRLAVVAVIVVSAGVVWTVSSPVRWVGAVVGLLAFFYGLYAELRYE</sequence>
<dbReference type="Proteomes" id="UP000443423">
    <property type="component" value="Unassembled WGS sequence"/>
</dbReference>
<dbReference type="EMBL" id="WKJQ01000001">
    <property type="protein sequence ID" value="MRW96455.1"/>
    <property type="molecule type" value="Genomic_DNA"/>
</dbReference>
<dbReference type="RefSeq" id="WP_151110861.1">
    <property type="nucleotide sequence ID" value="NZ_WKJQ01000001.1"/>
</dbReference>
<feature type="transmembrane region" description="Helical" evidence="1">
    <location>
        <begin position="35"/>
        <end position="55"/>
    </location>
</feature>
<keyword evidence="1" id="KW-0812">Transmembrane</keyword>
<accession>A0A6A8G6S7</accession>
<keyword evidence="3" id="KW-1185">Reference proteome</keyword>
<protein>
    <submittedName>
        <fullName evidence="2">Uncharacterized protein</fullName>
    </submittedName>
</protein>
<dbReference type="OrthoDB" id="293733at2157"/>
<gene>
    <name evidence="2" type="ORF">GJR99_07705</name>
</gene>
<name>A0A6A8G6S7_9EURY</name>
<feature type="transmembrane region" description="Helical" evidence="1">
    <location>
        <begin position="61"/>
        <end position="79"/>
    </location>
</feature>